<evidence type="ECO:0000313" key="1">
    <source>
        <dbReference type="EMBL" id="KAK7202788.1"/>
    </source>
</evidence>
<dbReference type="PANTHER" id="PTHR31591">
    <property type="entry name" value="UPF0613 PROTEIN PB24D3.06C"/>
    <property type="match status" value="1"/>
</dbReference>
<dbReference type="EMBL" id="JBBJBU010000015">
    <property type="protein sequence ID" value="KAK7202788.1"/>
    <property type="molecule type" value="Genomic_DNA"/>
</dbReference>
<name>A0ABR1F136_9ASCO</name>
<dbReference type="RefSeq" id="XP_064765821.1">
    <property type="nucleotide sequence ID" value="XM_064913663.1"/>
</dbReference>
<dbReference type="InterPro" id="IPR029058">
    <property type="entry name" value="AB_hydrolase_fold"/>
</dbReference>
<accession>A0ABR1F136</accession>
<sequence length="292" mass="31215">MATGVLHQYTPRLVAFEYGTATHDNVLLFVGGLGDGLETVPYVPLLADKLAPMGWSVAQVLISSSYRGWGTGTLARDADEIAQAVDYFRRRKPAGSKIALMGHSTGCQDTMQLLVRRSSSSDSTSPLLSGAILQAPVSDREAMHLLFPDQAAPLLTYALAQQAAGNGAEILPKRYSDLFFDTPITADRWISLAKKEGDDDFFSSDLDDTVLSSTFGAVSCPLLVLVSGADEFMPAEVSKPDLVGRWKRFVKPEYWAEKSGVVAGGRHNLGPGSASDAAEDAIARVAAFLSSL</sequence>
<dbReference type="Gene3D" id="3.40.50.1820">
    <property type="entry name" value="alpha/beta hydrolase"/>
    <property type="match status" value="1"/>
</dbReference>
<dbReference type="InterPro" id="IPR013744">
    <property type="entry name" value="SidJ"/>
</dbReference>
<organism evidence="1 2">
    <name type="scientific">Myxozyma melibiosi</name>
    <dbReference type="NCBI Taxonomy" id="54550"/>
    <lineage>
        <taxon>Eukaryota</taxon>
        <taxon>Fungi</taxon>
        <taxon>Dikarya</taxon>
        <taxon>Ascomycota</taxon>
        <taxon>Saccharomycotina</taxon>
        <taxon>Lipomycetes</taxon>
        <taxon>Lipomycetales</taxon>
        <taxon>Lipomycetaceae</taxon>
        <taxon>Myxozyma</taxon>
    </lineage>
</organism>
<evidence type="ECO:0000313" key="2">
    <source>
        <dbReference type="Proteomes" id="UP001498771"/>
    </source>
</evidence>
<reference evidence="1 2" key="1">
    <citation type="submission" date="2024-03" db="EMBL/GenBank/DDBJ databases">
        <title>Genome-scale model development and genomic sequencing of the oleaginous clade Lipomyces.</title>
        <authorList>
            <consortium name="Lawrence Berkeley National Laboratory"/>
            <person name="Czajka J.J."/>
            <person name="Han Y."/>
            <person name="Kim J."/>
            <person name="Mondo S.J."/>
            <person name="Hofstad B.A."/>
            <person name="Robles A."/>
            <person name="Haridas S."/>
            <person name="Riley R."/>
            <person name="LaButti K."/>
            <person name="Pangilinan J."/>
            <person name="Andreopoulos W."/>
            <person name="Lipzen A."/>
            <person name="Yan J."/>
            <person name="Wang M."/>
            <person name="Ng V."/>
            <person name="Grigoriev I.V."/>
            <person name="Spatafora J.W."/>
            <person name="Magnuson J.K."/>
            <person name="Baker S.E."/>
            <person name="Pomraning K.R."/>
        </authorList>
    </citation>
    <scope>NUCLEOTIDE SEQUENCE [LARGE SCALE GENOMIC DNA]</scope>
    <source>
        <strain evidence="1 2">Phaff 52-87</strain>
    </source>
</reference>
<dbReference type="SUPFAM" id="SSF53474">
    <property type="entry name" value="alpha/beta-Hydrolases"/>
    <property type="match status" value="1"/>
</dbReference>
<dbReference type="Proteomes" id="UP001498771">
    <property type="component" value="Unassembled WGS sequence"/>
</dbReference>
<gene>
    <name evidence="1" type="ORF">BZA70DRAFT_285028</name>
</gene>
<evidence type="ECO:0008006" key="3">
    <source>
        <dbReference type="Google" id="ProtNLM"/>
    </source>
</evidence>
<keyword evidence="2" id="KW-1185">Reference proteome</keyword>
<dbReference type="PANTHER" id="PTHR31591:SF1">
    <property type="entry name" value="UPF0613 PROTEIN PB24D3.06C"/>
    <property type="match status" value="1"/>
</dbReference>
<proteinExistence type="predicted"/>
<protein>
    <recommendedName>
        <fullName evidence="3">DUF1749-domain-containing protein</fullName>
    </recommendedName>
</protein>
<dbReference type="GeneID" id="90039175"/>
<dbReference type="Pfam" id="PF08538">
    <property type="entry name" value="DUF1749"/>
    <property type="match status" value="1"/>
</dbReference>
<comment type="caution">
    <text evidence="1">The sequence shown here is derived from an EMBL/GenBank/DDBJ whole genome shotgun (WGS) entry which is preliminary data.</text>
</comment>